<dbReference type="Gene3D" id="3.40.50.300">
    <property type="entry name" value="P-loop containing nucleotide triphosphate hydrolases"/>
    <property type="match status" value="1"/>
</dbReference>
<evidence type="ECO:0000256" key="1">
    <source>
        <dbReference type="SAM" id="MobiDB-lite"/>
    </source>
</evidence>
<dbReference type="RefSeq" id="WP_145388730.1">
    <property type="nucleotide sequence ID" value="NZ_CP037423.1"/>
</dbReference>
<dbReference type="InterPro" id="IPR027417">
    <property type="entry name" value="P-loop_NTPase"/>
</dbReference>
<dbReference type="AlphaFoldDB" id="A0A518HU91"/>
<feature type="domain" description="Terminase large subunit GpA endonuclease" evidence="2">
    <location>
        <begin position="394"/>
        <end position="673"/>
    </location>
</feature>
<proteinExistence type="predicted"/>
<feature type="compositionally biased region" description="Basic and acidic residues" evidence="1">
    <location>
        <begin position="1"/>
        <end position="12"/>
    </location>
</feature>
<feature type="region of interest" description="Disordered" evidence="1">
    <location>
        <begin position="1"/>
        <end position="29"/>
    </location>
</feature>
<name>A0A518HU91_9BACT</name>
<dbReference type="OrthoDB" id="234808at2"/>
<keyword evidence="4" id="KW-1185">Reference proteome</keyword>
<evidence type="ECO:0000313" key="4">
    <source>
        <dbReference type="Proteomes" id="UP000319004"/>
    </source>
</evidence>
<dbReference type="Proteomes" id="UP000319004">
    <property type="component" value="Chromosome"/>
</dbReference>
<sequence>MANKRRDQKNESQNRINAQKRDIGDLPPAPEGELAELRRRCDESLRFFLEYCFPAAFFLGWSDDHLRLIAEIERIGIRGGLKAIAHPRSGGKTAILVRALLWLILTRHRRFAVIIASTAKKAKELLTGIKTILLHNQCLHELYPQELHAILSLGGEGKKGPAQTSNGTLTGVVWNTEQIGFGVVDGCPLKGAGISAIGLTSGNIRGQQLVLPDGTILRPDVVLPDDPQTKKSAKSPSQNQERYELIMGDVLGMAGPSKAIAALCACTVIYDDDLSSRLLDREQSPEWQGDTCAMVYEWPANEEIWEEYREIRHAELRIGGDGSAANQFVRDNYEEMHTGSRVGWEARKGSLDEDDDTGTECVSALQYAYNLRFQDEATFFSEYQNAPLTSVIEKRFDLKADDLAARIGGDKRNVVPAECEKITAFADCQGNVLFYIVVAWTSTGRGHVIDYGTYPDQKKSYFAKRQIRYTLQKAADSDILNEAIYAGLEVLTDQLLTRTYKRGDGAAMRIDRMGIDVRWGHSTRVIRRFCRESQHIGKLHPMMGQYIGSDNRPWNFWTHKKGMRLGVHCRMQPPPQSQPGAREILVDTNWWKSWAAERLSTVKGSDRAILLFKASPTIHRMIAEHWTAEDAIDQEGRNGNVVTEWKQSHSGIENDLWDCLIGASVLAHIEGIAVEDGVQKSPAAKATTRPKKRRRKVSPLAC</sequence>
<evidence type="ECO:0000259" key="2">
    <source>
        <dbReference type="Pfam" id="PF20454"/>
    </source>
</evidence>
<feature type="region of interest" description="Disordered" evidence="1">
    <location>
        <begin position="220"/>
        <end position="239"/>
    </location>
</feature>
<dbReference type="InterPro" id="IPR046454">
    <property type="entry name" value="GpA_endonuclease"/>
</dbReference>
<protein>
    <submittedName>
        <fullName evidence="3">Phage terminase large subunit (GpA)</fullName>
    </submittedName>
</protein>
<feature type="region of interest" description="Disordered" evidence="1">
    <location>
        <begin position="679"/>
        <end position="702"/>
    </location>
</feature>
<gene>
    <name evidence="3" type="ORF">Enr13x_42420</name>
</gene>
<dbReference type="GO" id="GO:0004519">
    <property type="term" value="F:endonuclease activity"/>
    <property type="evidence" value="ECO:0007669"/>
    <property type="project" value="InterPro"/>
</dbReference>
<reference evidence="3 4" key="1">
    <citation type="submission" date="2019-03" db="EMBL/GenBank/DDBJ databases">
        <title>Deep-cultivation of Planctomycetes and their phenomic and genomic characterization uncovers novel biology.</title>
        <authorList>
            <person name="Wiegand S."/>
            <person name="Jogler M."/>
            <person name="Boedeker C."/>
            <person name="Pinto D."/>
            <person name="Vollmers J."/>
            <person name="Rivas-Marin E."/>
            <person name="Kohn T."/>
            <person name="Peeters S.H."/>
            <person name="Heuer A."/>
            <person name="Rast P."/>
            <person name="Oberbeckmann S."/>
            <person name="Bunk B."/>
            <person name="Jeske O."/>
            <person name="Meyerdierks A."/>
            <person name="Storesund J.E."/>
            <person name="Kallscheuer N."/>
            <person name="Luecker S."/>
            <person name="Lage O.M."/>
            <person name="Pohl T."/>
            <person name="Merkel B.J."/>
            <person name="Hornburger P."/>
            <person name="Mueller R.-W."/>
            <person name="Bruemmer F."/>
            <person name="Labrenz M."/>
            <person name="Spormann A.M."/>
            <person name="Op den Camp H."/>
            <person name="Overmann J."/>
            <person name="Amann R."/>
            <person name="Jetten M.S.M."/>
            <person name="Mascher T."/>
            <person name="Medema M.H."/>
            <person name="Devos D.P."/>
            <person name="Kaster A.-K."/>
            <person name="Ovreas L."/>
            <person name="Rohde M."/>
            <person name="Galperin M.Y."/>
            <person name="Jogler C."/>
        </authorList>
    </citation>
    <scope>NUCLEOTIDE SEQUENCE [LARGE SCALE GENOMIC DNA]</scope>
    <source>
        <strain evidence="3 4">Enr13</strain>
    </source>
</reference>
<evidence type="ECO:0000313" key="3">
    <source>
        <dbReference type="EMBL" id="QDV44377.1"/>
    </source>
</evidence>
<organism evidence="3 4">
    <name type="scientific">Stieleria neptunia</name>
    <dbReference type="NCBI Taxonomy" id="2527979"/>
    <lineage>
        <taxon>Bacteria</taxon>
        <taxon>Pseudomonadati</taxon>
        <taxon>Planctomycetota</taxon>
        <taxon>Planctomycetia</taxon>
        <taxon>Pirellulales</taxon>
        <taxon>Pirellulaceae</taxon>
        <taxon>Stieleria</taxon>
    </lineage>
</organism>
<feature type="compositionally biased region" description="Basic residues" evidence="1">
    <location>
        <begin position="688"/>
        <end position="702"/>
    </location>
</feature>
<dbReference type="KEGG" id="snep:Enr13x_42420"/>
<dbReference type="EMBL" id="CP037423">
    <property type="protein sequence ID" value="QDV44377.1"/>
    <property type="molecule type" value="Genomic_DNA"/>
</dbReference>
<dbReference type="Pfam" id="PF20454">
    <property type="entry name" value="GpA_nuclease"/>
    <property type="match status" value="1"/>
</dbReference>
<accession>A0A518HU91</accession>